<name>A0ABW0TFW6_9BACL</name>
<gene>
    <name evidence="3" type="primary">bshA</name>
    <name evidence="3" type="ORF">ACFPRA_05045</name>
</gene>
<feature type="domain" description="Glycosyl transferase family 1" evidence="1">
    <location>
        <begin position="190"/>
        <end position="350"/>
    </location>
</feature>
<protein>
    <submittedName>
        <fullName evidence="3">N-acetyl-alpha-D-glucosaminyl L-malate synthase BshA</fullName>
    </submittedName>
</protein>
<dbReference type="EMBL" id="JBHSNO010000005">
    <property type="protein sequence ID" value="MFC5588237.1"/>
    <property type="molecule type" value="Genomic_DNA"/>
</dbReference>
<feature type="domain" description="Glycosyltransferase subfamily 4-like N-terminal" evidence="2">
    <location>
        <begin position="15"/>
        <end position="179"/>
    </location>
</feature>
<proteinExistence type="predicted"/>
<dbReference type="InterPro" id="IPR028098">
    <property type="entry name" value="Glyco_trans_4-like_N"/>
</dbReference>
<dbReference type="Pfam" id="PF13439">
    <property type="entry name" value="Glyco_transf_4"/>
    <property type="match status" value="1"/>
</dbReference>
<dbReference type="Proteomes" id="UP001596109">
    <property type="component" value="Unassembled WGS sequence"/>
</dbReference>
<evidence type="ECO:0000259" key="1">
    <source>
        <dbReference type="Pfam" id="PF00534"/>
    </source>
</evidence>
<evidence type="ECO:0000313" key="4">
    <source>
        <dbReference type="Proteomes" id="UP001596109"/>
    </source>
</evidence>
<comment type="caution">
    <text evidence="3">The sequence shown here is derived from an EMBL/GenBank/DDBJ whole genome shotgun (WGS) entry which is preliminary data.</text>
</comment>
<reference evidence="4" key="1">
    <citation type="journal article" date="2019" name="Int. J. Syst. Evol. Microbiol.">
        <title>The Global Catalogue of Microorganisms (GCM) 10K type strain sequencing project: providing services to taxonomists for standard genome sequencing and annotation.</title>
        <authorList>
            <consortium name="The Broad Institute Genomics Platform"/>
            <consortium name="The Broad Institute Genome Sequencing Center for Infectious Disease"/>
            <person name="Wu L."/>
            <person name="Ma J."/>
        </authorList>
    </citation>
    <scope>NUCLEOTIDE SEQUENCE [LARGE SCALE GENOMIC DNA]</scope>
    <source>
        <strain evidence="4">CGMCC 4.1434</strain>
    </source>
</reference>
<dbReference type="NCBIfam" id="TIGR03999">
    <property type="entry name" value="thiol_BshA"/>
    <property type="match status" value="1"/>
</dbReference>
<dbReference type="RefSeq" id="WP_381431378.1">
    <property type="nucleotide sequence ID" value="NZ_JBHSNO010000005.1"/>
</dbReference>
<dbReference type="Gene3D" id="3.40.50.2000">
    <property type="entry name" value="Glycogen Phosphorylase B"/>
    <property type="match status" value="2"/>
</dbReference>
<accession>A0ABW0TFW6</accession>
<dbReference type="Pfam" id="PF00534">
    <property type="entry name" value="Glycos_transf_1"/>
    <property type="match status" value="1"/>
</dbReference>
<dbReference type="PANTHER" id="PTHR12526">
    <property type="entry name" value="GLYCOSYLTRANSFERASE"/>
    <property type="match status" value="1"/>
</dbReference>
<sequence length="377" mass="41667">MERLKVGVICYPSLGGSGVVATELGKMMADKGHEMHYISSGKPFRFLDVHPNIQFHEVKIDGYAVFKYPPFDIALANRIAQVIESEELDLLHVHYAVPHAVSAALGKDMANSDIGIITTLHGTDVTILGHDPGLRNTVRYGIEKSTITTAVSESLRQETLALIGPEKELITIYNFIDEQKYRPVDPGTLKADLGIGIDEKVIIHISNFRKVKRIPDIIDSFSLVRKELDAKLVLVGDGPERMDMEALVVEKNLQEHVIFTGKRDDLPELLAISDVMFHLSEKEAFGLVLLEALACGVPCIATDIGGIPEVIDEGVNGYLVPLGAVQQAADRAIVLLKDEALQKSFKQQAKVTAAEKFHSSTIVDQYEKLYYEVARRR</sequence>
<dbReference type="SUPFAM" id="SSF53756">
    <property type="entry name" value="UDP-Glycosyltransferase/glycogen phosphorylase"/>
    <property type="match status" value="1"/>
</dbReference>
<dbReference type="InterPro" id="IPR001296">
    <property type="entry name" value="Glyco_trans_1"/>
</dbReference>
<evidence type="ECO:0000313" key="3">
    <source>
        <dbReference type="EMBL" id="MFC5588237.1"/>
    </source>
</evidence>
<evidence type="ECO:0000259" key="2">
    <source>
        <dbReference type="Pfam" id="PF13439"/>
    </source>
</evidence>
<dbReference type="InterPro" id="IPR023881">
    <property type="entry name" value="Thiol_BshA"/>
</dbReference>
<keyword evidence="4" id="KW-1185">Reference proteome</keyword>
<organism evidence="3 4">
    <name type="scientific">Sporosarcina soli</name>
    <dbReference type="NCBI Taxonomy" id="334736"/>
    <lineage>
        <taxon>Bacteria</taxon>
        <taxon>Bacillati</taxon>
        <taxon>Bacillota</taxon>
        <taxon>Bacilli</taxon>
        <taxon>Bacillales</taxon>
        <taxon>Caryophanaceae</taxon>
        <taxon>Sporosarcina</taxon>
    </lineage>
</organism>
<dbReference type="PANTHER" id="PTHR12526:SF599">
    <property type="entry name" value="N-ACETYL-ALPHA-D-GLUCOSAMINYL L-MALATE SYNTHASE"/>
    <property type="match status" value="1"/>
</dbReference>